<keyword evidence="3" id="KW-1185">Reference proteome</keyword>
<keyword evidence="1" id="KW-1133">Transmembrane helix</keyword>
<dbReference type="EMBL" id="CP014209">
    <property type="protein sequence ID" value="ANC29899.1"/>
    <property type="molecule type" value="Genomic_DNA"/>
</dbReference>
<dbReference type="AlphaFoldDB" id="A0A161I181"/>
<proteinExistence type="predicted"/>
<keyword evidence="1" id="KW-0472">Membrane</keyword>
<keyword evidence="1" id="KW-0812">Transmembrane</keyword>
<dbReference type="RefSeq" id="WP_068200678.1">
    <property type="nucleotide sequence ID" value="NZ_CP014209.1"/>
</dbReference>
<dbReference type="OrthoDB" id="3579456at2"/>
<organism evidence="2 3">
    <name type="scientific">Isoptericola dokdonensis DS-3</name>
    <dbReference type="NCBI Taxonomy" id="1300344"/>
    <lineage>
        <taxon>Bacteria</taxon>
        <taxon>Bacillati</taxon>
        <taxon>Actinomycetota</taxon>
        <taxon>Actinomycetes</taxon>
        <taxon>Micrococcales</taxon>
        <taxon>Promicromonosporaceae</taxon>
        <taxon>Isoptericola</taxon>
    </lineage>
</organism>
<feature type="transmembrane region" description="Helical" evidence="1">
    <location>
        <begin position="53"/>
        <end position="70"/>
    </location>
</feature>
<dbReference type="PATRIC" id="fig|1300344.3.peg.309"/>
<feature type="transmembrane region" description="Helical" evidence="1">
    <location>
        <begin position="146"/>
        <end position="167"/>
    </location>
</feature>
<evidence type="ECO:0000256" key="1">
    <source>
        <dbReference type="SAM" id="Phobius"/>
    </source>
</evidence>
<evidence type="ECO:0000313" key="3">
    <source>
        <dbReference type="Proteomes" id="UP000076794"/>
    </source>
</evidence>
<dbReference type="KEGG" id="ido:I598_0311"/>
<dbReference type="Proteomes" id="UP000076794">
    <property type="component" value="Chromosome"/>
</dbReference>
<name>A0A161I181_9MICO</name>
<accession>A0A161I181</accession>
<dbReference type="STRING" id="1300344.I598_0311"/>
<reference evidence="2 3" key="1">
    <citation type="submission" date="2016-01" db="EMBL/GenBank/DDBJ databases">
        <title>Complete genome sequence of a soil Actinobacterium, Isoptericola dokdonensis DS-3.</title>
        <authorList>
            <person name="Kwon S.-K."/>
            <person name="Kim J.F."/>
        </authorList>
    </citation>
    <scope>NUCLEOTIDE SEQUENCE [LARGE SCALE GENOMIC DNA]</scope>
    <source>
        <strain evidence="2 3">DS-3</strain>
    </source>
</reference>
<evidence type="ECO:0000313" key="2">
    <source>
        <dbReference type="EMBL" id="ANC29899.1"/>
    </source>
</evidence>
<feature type="transmembrane region" description="Helical" evidence="1">
    <location>
        <begin position="28"/>
        <end position="47"/>
    </location>
</feature>
<feature type="transmembrane region" description="Helical" evidence="1">
    <location>
        <begin position="124"/>
        <end position="140"/>
    </location>
</feature>
<protein>
    <recommendedName>
        <fullName evidence="4">Fusaric acid resistance protein family protein</fullName>
    </recommendedName>
</protein>
<evidence type="ECO:0008006" key="4">
    <source>
        <dbReference type="Google" id="ProtNLM"/>
    </source>
</evidence>
<feature type="transmembrane region" description="Helical" evidence="1">
    <location>
        <begin position="77"/>
        <end position="93"/>
    </location>
</feature>
<sequence>MADSSSSHLVRGLTAVQRVWARHPRWSIALKGSIAAALAWVVGVIAPEPFSEYPYYAPLGAVIATMSTVARSVRESVQAVGALLLGAVIAWTADLVIEPGAPGIALVVGVALLCAGWRGFGEMGSWVVNSALFVLILGNADALEYAGVYGGLITVGAAIGVGVNLLYPPLPLTPSEFALDHLRDVLVEQLETVADGLENETTLDVEAWEAQRRNLGPTIVRVRDAVAAVREETRANLRVMRHRGQARSQLRRAEALESVSDVVDVVVRLLVEWEGRSQDEVALGSRLRPAFALALRRFGAALRSAGPDGADADAAAALTEALDEASEELREARRGTDHDYLVAGALLVTLRRGASTLTGP</sequence>
<gene>
    <name evidence="2" type="ORF">I598_0311</name>
</gene>